<evidence type="ECO:0008006" key="4">
    <source>
        <dbReference type="Google" id="ProtNLM"/>
    </source>
</evidence>
<dbReference type="Proteomes" id="UP001224392">
    <property type="component" value="Unassembled WGS sequence"/>
</dbReference>
<evidence type="ECO:0000313" key="2">
    <source>
        <dbReference type="EMBL" id="GMG87764.1"/>
    </source>
</evidence>
<comment type="caution">
    <text evidence="2">The sequence shown here is derived from an EMBL/GenBank/DDBJ whole genome shotgun (WGS) entry which is preliminary data.</text>
</comment>
<name>A0ABQ6M097_9GAMM</name>
<accession>A0ABQ6M097</accession>
<dbReference type="EMBL" id="BSYJ01000004">
    <property type="protein sequence ID" value="GMG87764.1"/>
    <property type="molecule type" value="Genomic_DNA"/>
</dbReference>
<feature type="chain" id="PRO_5046149214" description="Outer membrane protein beta-barrel domain-containing protein" evidence="1">
    <location>
        <begin position="21"/>
        <end position="186"/>
    </location>
</feature>
<dbReference type="SUPFAM" id="SSF56925">
    <property type="entry name" value="OMPA-like"/>
    <property type="match status" value="1"/>
</dbReference>
<sequence>MRFGVLVFGFVLTLPASAHAVDHALGIEIGPAGTSGSPCANFSTNYDCDDSDQAFRLFYGLRVSEQFELRLGSTFFDVRLTDDVDPIFNAPSVSSSITDAALLWRSPINDWVQWHAKGGLGYWEESRSGGAFLGGGDSSSGVVPLLGFGAELGKGPLRFGLNLDAYPGAAETDLLYFSSIGLQFIW</sequence>
<dbReference type="Gene3D" id="2.40.160.20">
    <property type="match status" value="1"/>
</dbReference>
<dbReference type="RefSeq" id="WP_285764384.1">
    <property type="nucleotide sequence ID" value="NZ_BSYJ01000004.1"/>
</dbReference>
<reference evidence="2 3" key="1">
    <citation type="submission" date="2023-04" db="EMBL/GenBank/DDBJ databases">
        <title>Marinobulbifer ophiurae gen. nov., sp. Nov., isolate from tissue of brittle star Ophioplocus japonicus.</title>
        <authorList>
            <person name="Kawano K."/>
            <person name="Sawayama S."/>
            <person name="Nakagawa S."/>
        </authorList>
    </citation>
    <scope>NUCLEOTIDE SEQUENCE [LARGE SCALE GENOMIC DNA]</scope>
    <source>
        <strain evidence="2 3">NKW57</strain>
    </source>
</reference>
<organism evidence="2 3">
    <name type="scientific">Biformimicrobium ophioploci</name>
    <dbReference type="NCBI Taxonomy" id="3036711"/>
    <lineage>
        <taxon>Bacteria</taxon>
        <taxon>Pseudomonadati</taxon>
        <taxon>Pseudomonadota</taxon>
        <taxon>Gammaproteobacteria</taxon>
        <taxon>Cellvibrionales</taxon>
        <taxon>Microbulbiferaceae</taxon>
        <taxon>Biformimicrobium</taxon>
    </lineage>
</organism>
<dbReference type="InterPro" id="IPR011250">
    <property type="entry name" value="OMP/PagP_B-barrel"/>
</dbReference>
<proteinExistence type="predicted"/>
<keyword evidence="1" id="KW-0732">Signal</keyword>
<keyword evidence="3" id="KW-1185">Reference proteome</keyword>
<evidence type="ECO:0000313" key="3">
    <source>
        <dbReference type="Proteomes" id="UP001224392"/>
    </source>
</evidence>
<gene>
    <name evidence="2" type="ORF">MNKW57_20850</name>
</gene>
<protein>
    <recommendedName>
        <fullName evidence="4">Outer membrane protein beta-barrel domain-containing protein</fullName>
    </recommendedName>
</protein>
<evidence type="ECO:0000256" key="1">
    <source>
        <dbReference type="SAM" id="SignalP"/>
    </source>
</evidence>
<feature type="signal peptide" evidence="1">
    <location>
        <begin position="1"/>
        <end position="20"/>
    </location>
</feature>